<gene>
    <name evidence="3" type="ORF">Voc01_068960</name>
</gene>
<proteinExistence type="inferred from homology"/>
<reference evidence="3" key="1">
    <citation type="submission" date="2021-01" db="EMBL/GenBank/DDBJ databases">
        <title>Whole genome shotgun sequence of Virgisporangium ochraceum NBRC 16418.</title>
        <authorList>
            <person name="Komaki H."/>
            <person name="Tamura T."/>
        </authorList>
    </citation>
    <scope>NUCLEOTIDE SEQUENCE</scope>
    <source>
        <strain evidence="3">NBRC 16418</strain>
    </source>
</reference>
<dbReference type="AlphaFoldDB" id="A0A8J4EEP2"/>
<evidence type="ECO:0000259" key="2">
    <source>
        <dbReference type="Pfam" id="PF08327"/>
    </source>
</evidence>
<comment type="similarity">
    <text evidence="1">Belongs to the AHA1 family.</text>
</comment>
<evidence type="ECO:0000313" key="3">
    <source>
        <dbReference type="EMBL" id="GIJ71979.1"/>
    </source>
</evidence>
<dbReference type="SUPFAM" id="SSF55961">
    <property type="entry name" value="Bet v1-like"/>
    <property type="match status" value="1"/>
</dbReference>
<comment type="caution">
    <text evidence="3">The sequence shown here is derived from an EMBL/GenBank/DDBJ whole genome shotgun (WGS) entry which is preliminary data.</text>
</comment>
<dbReference type="InterPro" id="IPR013538">
    <property type="entry name" value="ASHA1/2-like_C"/>
</dbReference>
<dbReference type="RefSeq" id="WP_203931835.1">
    <property type="nucleotide sequence ID" value="NZ_BOPH01000094.1"/>
</dbReference>
<dbReference type="EMBL" id="BOPH01000094">
    <property type="protein sequence ID" value="GIJ71979.1"/>
    <property type="molecule type" value="Genomic_DNA"/>
</dbReference>
<organism evidence="3 4">
    <name type="scientific">Virgisporangium ochraceum</name>
    <dbReference type="NCBI Taxonomy" id="65505"/>
    <lineage>
        <taxon>Bacteria</taxon>
        <taxon>Bacillati</taxon>
        <taxon>Actinomycetota</taxon>
        <taxon>Actinomycetes</taxon>
        <taxon>Micromonosporales</taxon>
        <taxon>Micromonosporaceae</taxon>
        <taxon>Virgisporangium</taxon>
    </lineage>
</organism>
<dbReference type="Gene3D" id="3.30.530.20">
    <property type="match status" value="1"/>
</dbReference>
<evidence type="ECO:0000256" key="1">
    <source>
        <dbReference type="ARBA" id="ARBA00006817"/>
    </source>
</evidence>
<dbReference type="Pfam" id="PF08327">
    <property type="entry name" value="AHSA1"/>
    <property type="match status" value="1"/>
</dbReference>
<evidence type="ECO:0000313" key="4">
    <source>
        <dbReference type="Proteomes" id="UP000635606"/>
    </source>
</evidence>
<dbReference type="InterPro" id="IPR023393">
    <property type="entry name" value="START-like_dom_sf"/>
</dbReference>
<name>A0A8J4EEP2_9ACTN</name>
<dbReference type="CDD" id="cd07814">
    <property type="entry name" value="SRPBCC_CalC_Aha1-like"/>
    <property type="match status" value="1"/>
</dbReference>
<accession>A0A8J4EEP2</accession>
<protein>
    <recommendedName>
        <fullName evidence="2">Activator of Hsp90 ATPase homologue 1/2-like C-terminal domain-containing protein</fullName>
    </recommendedName>
</protein>
<dbReference type="Proteomes" id="UP000635606">
    <property type="component" value="Unassembled WGS sequence"/>
</dbReference>
<keyword evidence="4" id="KW-1185">Reference proteome</keyword>
<feature type="domain" description="Activator of Hsp90 ATPase homologue 1/2-like C-terminal" evidence="2">
    <location>
        <begin position="14"/>
        <end position="132"/>
    </location>
</feature>
<sequence length="237" mass="26284">MSRDFSNETDLTVDATPEQVWDAIATGPGIDSWFMGRSEVEPGRTVRTAFGDYTPEHRVTAWEPNARLAYASDPAEDGRFVAFEFLIEGRANGSTVIRTVTSGFLPGDDWEAEYDAMTFGNAMFHRTLVEYLHHFAGRTARPVTVFGPAVVEWEAAWHSLSVALRRRGDGVSLAGRGIPSAVGTVYFENRDTLGVRTPHALYRFLRGFGGRMIAAHHVFAGDDTESDWQHWLDGALT</sequence>